<feature type="compositionally biased region" description="Polar residues" evidence="1">
    <location>
        <begin position="297"/>
        <end position="313"/>
    </location>
</feature>
<proteinExistence type="predicted"/>
<dbReference type="InParanoid" id="D8LRI8"/>
<accession>D8LRI8</accession>
<feature type="domain" description="CRAL-TRIO" evidence="2">
    <location>
        <begin position="651"/>
        <end position="816"/>
    </location>
</feature>
<feature type="region of interest" description="Disordered" evidence="1">
    <location>
        <begin position="1"/>
        <end position="32"/>
    </location>
</feature>
<dbReference type="OrthoDB" id="440711at2759"/>
<feature type="region of interest" description="Disordered" evidence="1">
    <location>
        <begin position="556"/>
        <end position="578"/>
    </location>
</feature>
<name>D8LRI8_ECTSI</name>
<dbReference type="eggNOG" id="KOG1471">
    <property type="taxonomic scope" value="Eukaryota"/>
</dbReference>
<feature type="compositionally biased region" description="Basic and acidic residues" evidence="1">
    <location>
        <begin position="145"/>
        <end position="162"/>
    </location>
</feature>
<dbReference type="PANTHER" id="PTHR10174:SF208">
    <property type="entry name" value="CRAL-TRIO DOMAIN-CONTAINING PROTEIN DDB_G0278031"/>
    <property type="match status" value="1"/>
</dbReference>
<dbReference type="EMBL" id="FN649760">
    <property type="protein sequence ID" value="CBN75089.1"/>
    <property type="molecule type" value="Genomic_DNA"/>
</dbReference>
<evidence type="ECO:0000313" key="3">
    <source>
        <dbReference type="EMBL" id="CBN75089.1"/>
    </source>
</evidence>
<feature type="region of interest" description="Disordered" evidence="1">
    <location>
        <begin position="136"/>
        <end position="284"/>
    </location>
</feature>
<sequence length="836" mass="89716">MHGPGSAAMLSAPSSVRSDTTETTKTASERKRRWAVCAAKVKAGALRAKTFVTSSDSESCNGSSESEHEREGGSNKGSDSGVRDCGSRPHSLKRAPSVSFPCTLDLAKQAQAREIPDSEAELGVVGPRPCGDAVTILNGATSTEGGRDIIVRDRPDQAARDDVEADTDVEAEVDSGPNIGGGGGGADTPLRSPPDATREALVDPLSLAEEAGEGEGAGEEEDSTLWELSSSSEESNALSPTWPRSTSRSRVRRKDGGRENGHGHANSPPRAISSAQQVLPESPGSYVARMSRILAQVRQTTSPSASATNSQAPDNGRKAFGRPLGGSSSGSNEIAAGGENTVGGETVAPVEDCLKDSETSEHQQPGISAVDITETSPSEGLGIGHQRLEGAVGMNQKPAAPDQKRWQGGRVLEGAELGEEHHGLVYHKEQPESRGDVELMIAAVSVMVGMIVPEQYQWILWIGCCAVTVWFPLRRHFRWLLWWGSDASAWQQPSLEVLIDAGDGLDPPPPYYDIHVDGVDVGGAGVLLKAGEPPTPSHEKLDGRAGTPMFRGESEKSIKAGEGVGESSGVLGGGGKHEEELEERYQQLLAGLSKTELEFVESAGDEEKTRLLHQCLEYANYDMAGAIKVCSTFCKFRLQEGWDLVLSAPELETPLRSRVHTLTTNRDRTGRGVLTFSPGKLDMDKAPPAAYHKMLCYVLQEVIKDEELQTKGLVLLVDARGVGFGLLRRFTLADYKRGLRMLGGAFPAKVKAIRILHLNRVIGMALKIAMPLLSAKMRARVEFVTDERASDGSFTKELADPSSIPVELGIKGTWTGSRDFWDEWVVRRVDEHGSER</sequence>
<feature type="compositionally biased region" description="Polar residues" evidence="1">
    <location>
        <begin position="12"/>
        <end position="26"/>
    </location>
</feature>
<feature type="compositionally biased region" description="Acidic residues" evidence="1">
    <location>
        <begin position="163"/>
        <end position="173"/>
    </location>
</feature>
<feature type="region of interest" description="Disordered" evidence="1">
    <location>
        <begin position="52"/>
        <end position="99"/>
    </location>
</feature>
<dbReference type="AlphaFoldDB" id="D8LRI8"/>
<dbReference type="GO" id="GO:1902936">
    <property type="term" value="F:phosphatidylinositol bisphosphate binding"/>
    <property type="evidence" value="ECO:0007669"/>
    <property type="project" value="TreeGrafter"/>
</dbReference>
<organism evidence="3 4">
    <name type="scientific">Ectocarpus siliculosus</name>
    <name type="common">Brown alga</name>
    <name type="synonym">Conferva siliculosa</name>
    <dbReference type="NCBI Taxonomy" id="2880"/>
    <lineage>
        <taxon>Eukaryota</taxon>
        <taxon>Sar</taxon>
        <taxon>Stramenopiles</taxon>
        <taxon>Ochrophyta</taxon>
        <taxon>PX clade</taxon>
        <taxon>Phaeophyceae</taxon>
        <taxon>Ectocarpales</taxon>
        <taxon>Ectocarpaceae</taxon>
        <taxon>Ectocarpus</taxon>
    </lineage>
</organism>
<feature type="region of interest" description="Disordered" evidence="1">
    <location>
        <begin position="297"/>
        <end position="346"/>
    </location>
</feature>
<dbReference type="STRING" id="2880.D8LRI8"/>
<evidence type="ECO:0000313" key="4">
    <source>
        <dbReference type="Proteomes" id="UP000002630"/>
    </source>
</evidence>
<dbReference type="Pfam" id="PF00650">
    <property type="entry name" value="CRAL_TRIO"/>
    <property type="match status" value="1"/>
</dbReference>
<dbReference type="SUPFAM" id="SSF52087">
    <property type="entry name" value="CRAL/TRIO domain"/>
    <property type="match status" value="1"/>
</dbReference>
<dbReference type="SMART" id="SM00516">
    <property type="entry name" value="SEC14"/>
    <property type="match status" value="1"/>
</dbReference>
<feature type="compositionally biased region" description="Acidic residues" evidence="1">
    <location>
        <begin position="210"/>
        <end position="224"/>
    </location>
</feature>
<dbReference type="GO" id="GO:0016020">
    <property type="term" value="C:membrane"/>
    <property type="evidence" value="ECO:0007669"/>
    <property type="project" value="TreeGrafter"/>
</dbReference>
<evidence type="ECO:0000256" key="1">
    <source>
        <dbReference type="SAM" id="MobiDB-lite"/>
    </source>
</evidence>
<keyword evidence="4" id="KW-1185">Reference proteome</keyword>
<feature type="region of interest" description="Disordered" evidence="1">
    <location>
        <begin position="110"/>
        <end position="129"/>
    </location>
</feature>
<protein>
    <recommendedName>
        <fullName evidence="2">CRAL-TRIO domain-containing protein</fullName>
    </recommendedName>
</protein>
<dbReference type="PROSITE" id="PS50191">
    <property type="entry name" value="CRAL_TRIO"/>
    <property type="match status" value="1"/>
</dbReference>
<feature type="compositionally biased region" description="Low complexity" evidence="1">
    <location>
        <begin position="54"/>
        <end position="64"/>
    </location>
</feature>
<feature type="compositionally biased region" description="Gly residues" evidence="1">
    <location>
        <begin position="562"/>
        <end position="574"/>
    </location>
</feature>
<reference evidence="3 4" key="1">
    <citation type="journal article" date="2010" name="Nature">
        <title>The Ectocarpus genome and the independent evolution of multicellularity in brown algae.</title>
        <authorList>
            <person name="Cock J.M."/>
            <person name="Sterck L."/>
            <person name="Rouze P."/>
            <person name="Scornet D."/>
            <person name="Allen A.E."/>
            <person name="Amoutzias G."/>
            <person name="Anthouard V."/>
            <person name="Artiguenave F."/>
            <person name="Aury J.M."/>
            <person name="Badger J.H."/>
            <person name="Beszteri B."/>
            <person name="Billiau K."/>
            <person name="Bonnet E."/>
            <person name="Bothwell J.H."/>
            <person name="Bowler C."/>
            <person name="Boyen C."/>
            <person name="Brownlee C."/>
            <person name="Carrano C.J."/>
            <person name="Charrier B."/>
            <person name="Cho G.Y."/>
            <person name="Coelho S.M."/>
            <person name="Collen J."/>
            <person name="Corre E."/>
            <person name="Da Silva C."/>
            <person name="Delage L."/>
            <person name="Delaroque N."/>
            <person name="Dittami S.M."/>
            <person name="Doulbeau S."/>
            <person name="Elias M."/>
            <person name="Farnham G."/>
            <person name="Gachon C.M."/>
            <person name="Gschloessl B."/>
            <person name="Heesch S."/>
            <person name="Jabbari K."/>
            <person name="Jubin C."/>
            <person name="Kawai H."/>
            <person name="Kimura K."/>
            <person name="Kloareg B."/>
            <person name="Kupper F.C."/>
            <person name="Lang D."/>
            <person name="Le Bail A."/>
            <person name="Leblanc C."/>
            <person name="Lerouge P."/>
            <person name="Lohr M."/>
            <person name="Lopez P.J."/>
            <person name="Martens C."/>
            <person name="Maumus F."/>
            <person name="Michel G."/>
            <person name="Miranda-Saavedra D."/>
            <person name="Morales J."/>
            <person name="Moreau H."/>
            <person name="Motomura T."/>
            <person name="Nagasato C."/>
            <person name="Napoli C.A."/>
            <person name="Nelson D.R."/>
            <person name="Nyvall-Collen P."/>
            <person name="Peters A.F."/>
            <person name="Pommier C."/>
            <person name="Potin P."/>
            <person name="Poulain J."/>
            <person name="Quesneville H."/>
            <person name="Read B."/>
            <person name="Rensing S.A."/>
            <person name="Ritter A."/>
            <person name="Rousvoal S."/>
            <person name="Samanta M."/>
            <person name="Samson G."/>
            <person name="Schroeder D.C."/>
            <person name="Segurens B."/>
            <person name="Strittmatter M."/>
            <person name="Tonon T."/>
            <person name="Tregear J.W."/>
            <person name="Valentin K."/>
            <person name="von Dassow P."/>
            <person name="Yamagishi T."/>
            <person name="Van de Peer Y."/>
            <person name="Wincker P."/>
        </authorList>
    </citation>
    <scope>NUCLEOTIDE SEQUENCE [LARGE SCALE GENOMIC DNA]</scope>
    <source>
        <strain evidence="4">Ec32 / CCAP1310/4</strain>
    </source>
</reference>
<feature type="compositionally biased region" description="Low complexity" evidence="1">
    <location>
        <begin position="225"/>
        <end position="246"/>
    </location>
</feature>
<dbReference type="Gene3D" id="3.40.525.10">
    <property type="entry name" value="CRAL-TRIO lipid binding domain"/>
    <property type="match status" value="1"/>
</dbReference>
<gene>
    <name evidence="3" type="ORF">Esi_0066_0119</name>
</gene>
<dbReference type="Proteomes" id="UP000002630">
    <property type="component" value="Unassembled WGS sequence"/>
</dbReference>
<dbReference type="InterPro" id="IPR036865">
    <property type="entry name" value="CRAL-TRIO_dom_sf"/>
</dbReference>
<dbReference type="CDD" id="cd00170">
    <property type="entry name" value="SEC14"/>
    <property type="match status" value="1"/>
</dbReference>
<dbReference type="PANTHER" id="PTHR10174">
    <property type="entry name" value="ALPHA-TOCOPHEROL TRANSFER PROTEIN-RELATED"/>
    <property type="match status" value="1"/>
</dbReference>
<evidence type="ECO:0000259" key="2">
    <source>
        <dbReference type="PROSITE" id="PS50191"/>
    </source>
</evidence>
<dbReference type="InterPro" id="IPR001251">
    <property type="entry name" value="CRAL-TRIO_dom"/>
</dbReference>